<sequence length="338" mass="36604">MINSLKFILSIQLKRSGINKTISGFTLIELLVGMIMAILVITPLMAFMINILDTDRKEQAKVTSEQEIQAALDYIARDLQQAVYIYDADGLTRVADTSTISSSGIKDQIPPLKSAPNCDDVNICKPILVFWKRELIADSVKINPTSSTSDPAQKDDGFAYSLVGYYLITNTNNANTTWSKEARIGRFQLKGPVNAPNTTISTGDTGFNPPSLNKSGATLKNKMNQWQTASGSYTQRVDTLIDYISTTAPGPTINTGTTASPAAATSCPGTNPSPNLVGSQNSGFFACVDANEVLAQVYIRGNALARVQNNNLAYTDNKKSYFPSATIRVQGRGFLFTK</sequence>
<dbReference type="AlphaFoldDB" id="A0A8J7D8Q5"/>
<evidence type="ECO:0000256" key="1">
    <source>
        <dbReference type="SAM" id="Phobius"/>
    </source>
</evidence>
<keyword evidence="1" id="KW-0812">Transmembrane</keyword>
<keyword evidence="1" id="KW-0472">Membrane</keyword>
<organism evidence="2 3">
    <name type="scientific">Desmonostoc muscorum LEGE 12446</name>
    <dbReference type="NCBI Taxonomy" id="1828758"/>
    <lineage>
        <taxon>Bacteria</taxon>
        <taxon>Bacillati</taxon>
        <taxon>Cyanobacteriota</taxon>
        <taxon>Cyanophyceae</taxon>
        <taxon>Nostocales</taxon>
        <taxon>Nostocaceae</taxon>
        <taxon>Desmonostoc</taxon>
    </lineage>
</organism>
<dbReference type="Proteomes" id="UP000622533">
    <property type="component" value="Unassembled WGS sequence"/>
</dbReference>
<keyword evidence="1" id="KW-1133">Transmembrane helix</keyword>
<protein>
    <submittedName>
        <fullName evidence="2">Prepilin-type cleavage/methylation domain-containing protein</fullName>
    </submittedName>
</protein>
<reference evidence="2" key="1">
    <citation type="submission" date="2020-10" db="EMBL/GenBank/DDBJ databases">
        <authorList>
            <person name="Castelo-Branco R."/>
            <person name="Eusebio N."/>
            <person name="Adriana R."/>
            <person name="Vieira A."/>
            <person name="Brugerolle De Fraissinette N."/>
            <person name="Rezende De Castro R."/>
            <person name="Schneider M.P."/>
            <person name="Vasconcelos V."/>
            <person name="Leao P.N."/>
        </authorList>
    </citation>
    <scope>NUCLEOTIDE SEQUENCE</scope>
    <source>
        <strain evidence="2">LEGE 12446</strain>
    </source>
</reference>
<name>A0A8J7D8Q5_DESMC</name>
<keyword evidence="3" id="KW-1185">Reference proteome</keyword>
<feature type="transmembrane region" description="Helical" evidence="1">
    <location>
        <begin position="21"/>
        <end position="49"/>
    </location>
</feature>
<evidence type="ECO:0000313" key="2">
    <source>
        <dbReference type="EMBL" id="MBE9021481.1"/>
    </source>
</evidence>
<accession>A0A8J7D8Q5</accession>
<proteinExistence type="predicted"/>
<dbReference type="EMBL" id="JADEXS010000024">
    <property type="protein sequence ID" value="MBE9021481.1"/>
    <property type="molecule type" value="Genomic_DNA"/>
</dbReference>
<dbReference type="NCBIfam" id="NF038304">
    <property type="entry name" value="EPS_HpsC"/>
    <property type="match status" value="1"/>
</dbReference>
<gene>
    <name evidence="2" type="ORF">IQ276_03100</name>
</gene>
<dbReference type="RefSeq" id="WP_193913620.1">
    <property type="nucleotide sequence ID" value="NZ_JADEXS020000001.1"/>
</dbReference>
<comment type="caution">
    <text evidence="2">The sequence shown here is derived from an EMBL/GenBank/DDBJ whole genome shotgun (WGS) entry which is preliminary data.</text>
</comment>
<evidence type="ECO:0000313" key="3">
    <source>
        <dbReference type="Proteomes" id="UP000622533"/>
    </source>
</evidence>